<evidence type="ECO:0000259" key="8">
    <source>
        <dbReference type="PROSITE" id="PS51366"/>
    </source>
</evidence>
<dbReference type="SUPFAM" id="SSF48371">
    <property type="entry name" value="ARM repeat"/>
    <property type="match status" value="4"/>
</dbReference>
<keyword evidence="6" id="KW-0539">Nucleus</keyword>
<keyword evidence="3" id="KW-0963">Cytoplasm</keyword>
<dbReference type="Gene3D" id="1.25.40.180">
    <property type="match status" value="4"/>
</dbReference>
<dbReference type="GO" id="GO:0045892">
    <property type="term" value="P:negative regulation of DNA-templated transcription"/>
    <property type="evidence" value="ECO:0007669"/>
    <property type="project" value="InterPro"/>
</dbReference>
<evidence type="ECO:0000256" key="6">
    <source>
        <dbReference type="ARBA" id="ARBA00023242"/>
    </source>
</evidence>
<dbReference type="GO" id="GO:0009646">
    <property type="term" value="P:response to absence of light"/>
    <property type="evidence" value="ECO:0007669"/>
    <property type="project" value="UniProtKB-ARBA"/>
</dbReference>
<evidence type="ECO:0000256" key="5">
    <source>
        <dbReference type="ARBA" id="ARBA00022845"/>
    </source>
</evidence>
<keyword evidence="4" id="KW-0677">Repeat</keyword>
<comment type="caution">
    <text evidence="9">The sequence shown here is derived from an EMBL/GenBank/DDBJ whole genome shotgun (WGS) entry which is preliminary data.</text>
</comment>
<evidence type="ECO:0000256" key="4">
    <source>
        <dbReference type="ARBA" id="ARBA00022737"/>
    </source>
</evidence>
<evidence type="ECO:0000313" key="9">
    <source>
        <dbReference type="EMBL" id="CAH9101593.1"/>
    </source>
</evidence>
<dbReference type="PROSITE" id="PS51366">
    <property type="entry name" value="MI"/>
    <property type="match status" value="4"/>
</dbReference>
<reference evidence="9" key="1">
    <citation type="submission" date="2022-07" db="EMBL/GenBank/DDBJ databases">
        <authorList>
            <person name="Macas J."/>
            <person name="Novak P."/>
            <person name="Neumann P."/>
        </authorList>
    </citation>
    <scope>NUCLEOTIDE SEQUENCE</scope>
</reference>
<protein>
    <recommendedName>
        <fullName evidence="8">MI domain-containing protein</fullName>
    </recommendedName>
</protein>
<evidence type="ECO:0000256" key="2">
    <source>
        <dbReference type="ARBA" id="ARBA00005497"/>
    </source>
</evidence>
<name>A0A9P0ZJJ7_CUSEU</name>
<keyword evidence="10" id="KW-1185">Reference proteome</keyword>
<feature type="domain" description="MI" evidence="8">
    <location>
        <begin position="277"/>
        <end position="398"/>
    </location>
</feature>
<dbReference type="GO" id="GO:0090549">
    <property type="term" value="P:response to carbon starvation"/>
    <property type="evidence" value="ECO:0007669"/>
    <property type="project" value="UniProtKB-ARBA"/>
</dbReference>
<dbReference type="SMART" id="SM00544">
    <property type="entry name" value="MA3"/>
    <property type="match status" value="3"/>
</dbReference>
<dbReference type="AlphaFoldDB" id="A0A9P0ZJJ7"/>
<dbReference type="OrthoDB" id="414546at2759"/>
<feature type="domain" description="MI" evidence="8">
    <location>
        <begin position="112"/>
        <end position="233"/>
    </location>
</feature>
<feature type="non-terminal residue" evidence="9">
    <location>
        <position position="1"/>
    </location>
</feature>
<proteinExistence type="inferred from homology"/>
<evidence type="ECO:0000256" key="3">
    <source>
        <dbReference type="ARBA" id="ARBA00022490"/>
    </source>
</evidence>
<dbReference type="GO" id="GO:0006417">
    <property type="term" value="P:regulation of translation"/>
    <property type="evidence" value="ECO:0007669"/>
    <property type="project" value="UniProtKB-KW"/>
</dbReference>
<dbReference type="PANTHER" id="PTHR12626">
    <property type="entry name" value="PROGRAMMED CELL DEATH 4"/>
    <property type="match status" value="1"/>
</dbReference>
<comment type="similarity">
    <text evidence="2">Belongs to the PDCD4 family.</text>
</comment>
<evidence type="ECO:0000256" key="7">
    <source>
        <dbReference type="SAM" id="MobiDB-lite"/>
    </source>
</evidence>
<feature type="domain" description="MI" evidence="8">
    <location>
        <begin position="589"/>
        <end position="659"/>
    </location>
</feature>
<feature type="region of interest" description="Disordered" evidence="7">
    <location>
        <begin position="60"/>
        <end position="82"/>
    </location>
</feature>
<dbReference type="PANTHER" id="PTHR12626:SF2">
    <property type="entry name" value="MA3 DOMAIN-CONTAINING TRANSLATION REGULATORY FACTOR 2"/>
    <property type="match status" value="1"/>
</dbReference>
<organism evidence="9 10">
    <name type="scientific">Cuscuta europaea</name>
    <name type="common">European dodder</name>
    <dbReference type="NCBI Taxonomy" id="41803"/>
    <lineage>
        <taxon>Eukaryota</taxon>
        <taxon>Viridiplantae</taxon>
        <taxon>Streptophyta</taxon>
        <taxon>Embryophyta</taxon>
        <taxon>Tracheophyta</taxon>
        <taxon>Spermatophyta</taxon>
        <taxon>Magnoliopsida</taxon>
        <taxon>eudicotyledons</taxon>
        <taxon>Gunneridae</taxon>
        <taxon>Pentapetalae</taxon>
        <taxon>asterids</taxon>
        <taxon>lamiids</taxon>
        <taxon>Solanales</taxon>
        <taxon>Convolvulaceae</taxon>
        <taxon>Cuscuteae</taxon>
        <taxon>Cuscuta</taxon>
        <taxon>Cuscuta subgen. Cuscuta</taxon>
    </lineage>
</organism>
<evidence type="ECO:0000256" key="1">
    <source>
        <dbReference type="ARBA" id="ARBA00004514"/>
    </source>
</evidence>
<dbReference type="GO" id="GO:0043022">
    <property type="term" value="F:ribosome binding"/>
    <property type="evidence" value="ECO:0007669"/>
    <property type="project" value="UniProtKB-ARBA"/>
</dbReference>
<dbReference type="GO" id="GO:0005829">
    <property type="term" value="C:cytosol"/>
    <property type="evidence" value="ECO:0007669"/>
    <property type="project" value="UniProtKB-SubCell"/>
</dbReference>
<dbReference type="InterPro" id="IPR016024">
    <property type="entry name" value="ARM-type_fold"/>
</dbReference>
<dbReference type="InterPro" id="IPR003891">
    <property type="entry name" value="Initiation_fac_eIF4g_MI"/>
</dbReference>
<dbReference type="InterPro" id="IPR039778">
    <property type="entry name" value="PDCD4"/>
</dbReference>
<evidence type="ECO:0000313" key="10">
    <source>
        <dbReference type="Proteomes" id="UP001152484"/>
    </source>
</evidence>
<feature type="compositionally biased region" description="Polar residues" evidence="7">
    <location>
        <begin position="1"/>
        <end position="25"/>
    </location>
</feature>
<comment type="subcellular location">
    <subcellularLocation>
        <location evidence="1">Cytoplasm</location>
        <location evidence="1">Cytosol</location>
    </subcellularLocation>
</comment>
<dbReference type="Pfam" id="PF02847">
    <property type="entry name" value="MA3"/>
    <property type="match status" value="4"/>
</dbReference>
<dbReference type="Proteomes" id="UP001152484">
    <property type="component" value="Unassembled WGS sequence"/>
</dbReference>
<keyword evidence="5" id="KW-0810">Translation regulation</keyword>
<dbReference type="FunFam" id="1.25.40.180:FF:000008">
    <property type="entry name" value="Programmed cell death protein 4"/>
    <property type="match status" value="1"/>
</dbReference>
<dbReference type="EMBL" id="CAMAPE010000038">
    <property type="protein sequence ID" value="CAH9101593.1"/>
    <property type="molecule type" value="Genomic_DNA"/>
</dbReference>
<gene>
    <name evidence="9" type="ORF">CEURO_LOCUS15450</name>
</gene>
<feature type="region of interest" description="Disordered" evidence="7">
    <location>
        <begin position="1"/>
        <end position="43"/>
    </location>
</feature>
<sequence length="659" mass="72891">MMESTNGHLSPNGYNNQVQSLSDPSFDSPLHVPNFPEPSRKYQCSNNGSPFSVMRTDGCPKKGEVGGKGTQGEPLDIDNNGGVLEPDDLNYTNNEHNEQSTIGARTSQEFKEYKKKVTLILEEYFENDDISSTASELRELRMPDYNFYFVKKLISMAMDRHDKEKEMTALLLSSLYVDLIEPQQVYKGFTKLLESADDLIVDIPDTVEVLALFIARAVVDDILPPAFLAKATSSLPPENCKGIEAINRAKKSYLSAPLHAEVIERRWGGSTKRTVDDLKGKINILLKEYVVSGDKKEAFRCIKDLNVPYFHHEIVKRAVILSMERVAAESRVLELLKTASEEGLINSSQITKGFTRIIDSIDDLSLDVPNAKSILQMLISKAASEGWLSASSLKSISSVHPPHFGKQNVAAESSTVKRFKTKAESIIKEYFLTGDILEVSRCLESEINNSSCFQYSSELNAIFIKKLVSLAMDRKNREKEMASVLLSSLCFSTEDTVSGFTMLIEAAEDTAIDIPGAVEDLAMFLARAVVDEALAPQHLEELGGGTQNNNNHKVVGMAKSLLKARLSGERILRCWGGGGNGTNGWTTEEVKEKIAKLLEEFECGGDSREACRCIKELGMPFFHHEVVKKGVVKMMEKRSGGGGGERVWGLLRECFGTGL</sequence>
<accession>A0A9P0ZJJ7</accession>
<feature type="domain" description="MI" evidence="8">
    <location>
        <begin position="418"/>
        <end position="544"/>
    </location>
</feature>
<dbReference type="FunFam" id="1.25.40.180:FF:000009">
    <property type="entry name" value="programmed cell death protein 4"/>
    <property type="match status" value="1"/>
</dbReference>